<dbReference type="Gene3D" id="2.40.160.10">
    <property type="entry name" value="Porin"/>
    <property type="match status" value="1"/>
</dbReference>
<comment type="caution">
    <text evidence="1">The sequence shown here is derived from an EMBL/GenBank/DDBJ whole genome shotgun (WGS) entry which is preliminary data.</text>
</comment>
<sequence length="424" mass="45706">MVFTSTISHFGSLVLRAGALVLFSESHVLAQDQAATVKGDRLLVVDEHGLTLQSADGGIKFHLGGRLHADFGTGGSSAVTDEFPKHADIRRFWFEPKITIYDDLILNLQYDFSSDTTPINNLLASYKGFSPFTITVGNFKEPFSLDELTSNNDIMFMERSLASAFASGPAGRNTGAAVGTHGENWTISVGVFGGNINHSVDGVGLEGTIRATYAPIMNSHEVLHFGISANYHSLANNVGASFSTTPESFLFNPDLVKTGKIEDASAIGRLGLEFAWASGPLRMQAEYIATQVDCDTKPDAFFQGGYLQGGWVLNGDAAPYVVEADTATEVGIFKRVQPRPDQRVTHGGAGVFEAVARYSVIDLASHDIRGGVQQDVTLGLNWYPEPYARLMANYIHAWADPTARSIGGSDGQADIFQLRAQIAF</sequence>
<keyword evidence="2" id="KW-1185">Reference proteome</keyword>
<name>A0ABR9IYU1_RHIVS</name>
<dbReference type="SUPFAM" id="SSF56935">
    <property type="entry name" value="Porins"/>
    <property type="match status" value="1"/>
</dbReference>
<accession>A0ABR9IYU1</accession>
<dbReference type="InterPro" id="IPR010870">
    <property type="entry name" value="Porin_O/P"/>
</dbReference>
<reference evidence="1 2" key="1">
    <citation type="submission" date="2020-10" db="EMBL/GenBank/DDBJ databases">
        <title>Sequencing the genomes of 1000 actinobacteria strains.</title>
        <authorList>
            <person name="Klenk H.-P."/>
        </authorList>
    </citation>
    <scope>NUCLEOTIDE SEQUENCE [LARGE SCALE GENOMIC DNA]</scope>
    <source>
        <strain evidence="1 2">DSM 7307</strain>
    </source>
</reference>
<evidence type="ECO:0000313" key="2">
    <source>
        <dbReference type="Proteomes" id="UP000620262"/>
    </source>
</evidence>
<organism evidence="1 2">
    <name type="scientific">Rhizobium viscosum</name>
    <name type="common">Arthrobacter viscosus</name>
    <dbReference type="NCBI Taxonomy" id="1673"/>
    <lineage>
        <taxon>Bacteria</taxon>
        <taxon>Pseudomonadati</taxon>
        <taxon>Pseudomonadota</taxon>
        <taxon>Alphaproteobacteria</taxon>
        <taxon>Hyphomicrobiales</taxon>
        <taxon>Rhizobiaceae</taxon>
        <taxon>Rhizobium/Agrobacterium group</taxon>
        <taxon>Rhizobium</taxon>
    </lineage>
</organism>
<gene>
    <name evidence="1" type="ORF">H4W29_005636</name>
</gene>
<dbReference type="RefSeq" id="WP_192731994.1">
    <property type="nucleotide sequence ID" value="NZ_BAAAVL010000010.1"/>
</dbReference>
<dbReference type="Proteomes" id="UP000620262">
    <property type="component" value="Unassembled WGS sequence"/>
</dbReference>
<protein>
    <submittedName>
        <fullName evidence="1">Phosphate-selective porin OprO/OprP</fullName>
    </submittedName>
</protein>
<dbReference type="EMBL" id="JADBEC010000002">
    <property type="protein sequence ID" value="MBE1508391.1"/>
    <property type="molecule type" value="Genomic_DNA"/>
</dbReference>
<dbReference type="InterPro" id="IPR023614">
    <property type="entry name" value="Porin_dom_sf"/>
</dbReference>
<dbReference type="Pfam" id="PF07396">
    <property type="entry name" value="Porin_O_P"/>
    <property type="match status" value="1"/>
</dbReference>
<proteinExistence type="predicted"/>
<evidence type="ECO:0000313" key="1">
    <source>
        <dbReference type="EMBL" id="MBE1508391.1"/>
    </source>
</evidence>